<keyword evidence="3" id="KW-1185">Reference proteome</keyword>
<evidence type="ECO:0000313" key="3">
    <source>
        <dbReference type="Proteomes" id="UP000291485"/>
    </source>
</evidence>
<dbReference type="OrthoDB" id="796275at2"/>
<dbReference type="InterPro" id="IPR007492">
    <property type="entry name" value="LytTR_DNA-bd_dom"/>
</dbReference>
<dbReference type="GO" id="GO:0000156">
    <property type="term" value="F:phosphorelay response regulator activity"/>
    <property type="evidence" value="ECO:0007669"/>
    <property type="project" value="InterPro"/>
</dbReference>
<dbReference type="InterPro" id="IPR011006">
    <property type="entry name" value="CheY-like_superfamily"/>
</dbReference>
<dbReference type="GO" id="GO:0003677">
    <property type="term" value="F:DNA binding"/>
    <property type="evidence" value="ECO:0007669"/>
    <property type="project" value="InterPro"/>
</dbReference>
<name>A0A4R0NWN4_9SPHI</name>
<dbReference type="PROSITE" id="PS50930">
    <property type="entry name" value="HTH_LYTTR"/>
    <property type="match status" value="1"/>
</dbReference>
<protein>
    <submittedName>
        <fullName evidence="2">Response regulator transcription factor</fullName>
    </submittedName>
</protein>
<proteinExistence type="predicted"/>
<comment type="caution">
    <text evidence="2">The sequence shown here is derived from an EMBL/GenBank/DDBJ whole genome shotgun (WGS) entry which is preliminary data.</text>
</comment>
<gene>
    <name evidence="2" type="ORF">EZ449_15385</name>
</gene>
<dbReference type="Proteomes" id="UP000291485">
    <property type="component" value="Unassembled WGS sequence"/>
</dbReference>
<dbReference type="SUPFAM" id="SSF52172">
    <property type="entry name" value="CheY-like"/>
    <property type="match status" value="1"/>
</dbReference>
<dbReference type="Pfam" id="PF04397">
    <property type="entry name" value="LytTR"/>
    <property type="match status" value="1"/>
</dbReference>
<dbReference type="Gene3D" id="2.40.50.1020">
    <property type="entry name" value="LytTr DNA-binding domain"/>
    <property type="match status" value="1"/>
</dbReference>
<dbReference type="PANTHER" id="PTHR37299:SF1">
    <property type="entry name" value="STAGE 0 SPORULATION PROTEIN A HOMOLOG"/>
    <property type="match status" value="1"/>
</dbReference>
<sequence length="281" mass="32185">MINCYVIGELSTVESLCAYISNYPVTELRGYSVHIPEHFDPVYHIRPDIVFIDSSLSAGNESWVDRIRQFSSVVLIAGDTHQAFEAFEYLAFDYMIKPVSLNRFVKCINKFELITQLAGSILASRKPEAMESFFIKTDSKGFKEVLIKCDQLIYIQALQNYVVLHMENDRRFSCHNSMKEMEDNLSGSSFSRIHKSFIINDSKITSIEGNTVTLNHAEEHKLLIGNTYRKAFFDKKNERMIKKVKQPNLLSFSRPASLVFCLGFLFGDILDASELLTFLLT</sequence>
<evidence type="ECO:0000313" key="2">
    <source>
        <dbReference type="EMBL" id="TCD05846.1"/>
    </source>
</evidence>
<dbReference type="RefSeq" id="WP_131560410.1">
    <property type="nucleotide sequence ID" value="NZ_SJSN01000012.1"/>
</dbReference>
<dbReference type="SMART" id="SM00850">
    <property type="entry name" value="LytTR"/>
    <property type="match status" value="1"/>
</dbReference>
<dbReference type="AlphaFoldDB" id="A0A4R0NWN4"/>
<dbReference type="EMBL" id="SJSN01000012">
    <property type="protein sequence ID" value="TCD05846.1"/>
    <property type="molecule type" value="Genomic_DNA"/>
</dbReference>
<dbReference type="InterPro" id="IPR046947">
    <property type="entry name" value="LytR-like"/>
</dbReference>
<evidence type="ECO:0000259" key="1">
    <source>
        <dbReference type="PROSITE" id="PS50930"/>
    </source>
</evidence>
<dbReference type="PANTHER" id="PTHR37299">
    <property type="entry name" value="TRANSCRIPTIONAL REGULATOR-RELATED"/>
    <property type="match status" value="1"/>
</dbReference>
<organism evidence="2 3">
    <name type="scientific">Pedobacter frigidisoli</name>
    <dbReference type="NCBI Taxonomy" id="2530455"/>
    <lineage>
        <taxon>Bacteria</taxon>
        <taxon>Pseudomonadati</taxon>
        <taxon>Bacteroidota</taxon>
        <taxon>Sphingobacteriia</taxon>
        <taxon>Sphingobacteriales</taxon>
        <taxon>Sphingobacteriaceae</taxon>
        <taxon>Pedobacter</taxon>
    </lineage>
</organism>
<feature type="domain" description="HTH LytTR-type" evidence="1">
    <location>
        <begin position="145"/>
        <end position="208"/>
    </location>
</feature>
<accession>A0A4R0NWN4</accession>
<reference evidence="2 3" key="1">
    <citation type="submission" date="2019-02" db="EMBL/GenBank/DDBJ databases">
        <title>Pedobacter sp. RP-3-11 sp. nov., isolated from Arctic soil.</title>
        <authorList>
            <person name="Dahal R.H."/>
        </authorList>
    </citation>
    <scope>NUCLEOTIDE SEQUENCE [LARGE SCALE GENOMIC DNA]</scope>
    <source>
        <strain evidence="2 3">RP-3-11</strain>
    </source>
</reference>